<evidence type="ECO:0000313" key="8">
    <source>
        <dbReference type="Proteomes" id="UP000184501"/>
    </source>
</evidence>
<keyword evidence="4 5" id="KW-0472">Membrane</keyword>
<name>A0A1M5BLA9_STRHI</name>
<evidence type="ECO:0000313" key="7">
    <source>
        <dbReference type="EMBL" id="SHF43226.1"/>
    </source>
</evidence>
<feature type="transmembrane region" description="Helical" evidence="5">
    <location>
        <begin position="220"/>
        <end position="241"/>
    </location>
</feature>
<feature type="transmembrane region" description="Helical" evidence="5">
    <location>
        <begin position="367"/>
        <end position="387"/>
    </location>
</feature>
<dbReference type="Gene3D" id="1.20.1250.20">
    <property type="entry name" value="MFS general substrate transporter like domains"/>
    <property type="match status" value="1"/>
</dbReference>
<feature type="transmembrane region" description="Helical" evidence="5">
    <location>
        <begin position="44"/>
        <end position="69"/>
    </location>
</feature>
<evidence type="ECO:0000256" key="4">
    <source>
        <dbReference type="ARBA" id="ARBA00023136"/>
    </source>
</evidence>
<reference evidence="7 8" key="1">
    <citation type="submission" date="2016-11" db="EMBL/GenBank/DDBJ databases">
        <authorList>
            <person name="Jaros S."/>
            <person name="Januszkiewicz K."/>
            <person name="Wedrychowicz H."/>
        </authorList>
    </citation>
    <scope>NUCLEOTIDE SEQUENCE [LARGE SCALE GENOMIC DNA]</scope>
    <source>
        <strain evidence="7 8">DSM 44523</strain>
    </source>
</reference>
<feature type="domain" description="Major facilitator superfamily (MFS) profile" evidence="6">
    <location>
        <begin position="15"/>
        <end position="398"/>
    </location>
</feature>
<dbReference type="CDD" id="cd17324">
    <property type="entry name" value="MFS_NepI_like"/>
    <property type="match status" value="1"/>
</dbReference>
<proteinExistence type="predicted"/>
<dbReference type="AlphaFoldDB" id="A0A1M5BLA9"/>
<dbReference type="PANTHER" id="PTHR42910">
    <property type="entry name" value="TRANSPORTER SCO4007-RELATED"/>
    <property type="match status" value="1"/>
</dbReference>
<dbReference type="RefSeq" id="WP_073482231.1">
    <property type="nucleotide sequence ID" value="NZ_FQVN01000003.1"/>
</dbReference>
<evidence type="ECO:0000256" key="1">
    <source>
        <dbReference type="ARBA" id="ARBA00004651"/>
    </source>
</evidence>
<dbReference type="GO" id="GO:0005886">
    <property type="term" value="C:plasma membrane"/>
    <property type="evidence" value="ECO:0007669"/>
    <property type="project" value="UniProtKB-SubCell"/>
</dbReference>
<evidence type="ECO:0000256" key="2">
    <source>
        <dbReference type="ARBA" id="ARBA00022692"/>
    </source>
</evidence>
<feature type="transmembrane region" description="Helical" evidence="5">
    <location>
        <begin position="276"/>
        <end position="296"/>
    </location>
</feature>
<feature type="transmembrane region" description="Helical" evidence="5">
    <location>
        <begin position="302"/>
        <end position="320"/>
    </location>
</feature>
<dbReference type="SUPFAM" id="SSF103473">
    <property type="entry name" value="MFS general substrate transporter"/>
    <property type="match status" value="1"/>
</dbReference>
<dbReference type="InterPro" id="IPR036259">
    <property type="entry name" value="MFS_trans_sf"/>
</dbReference>
<feature type="transmembrane region" description="Helical" evidence="5">
    <location>
        <begin position="168"/>
        <end position="188"/>
    </location>
</feature>
<feature type="transmembrane region" description="Helical" evidence="5">
    <location>
        <begin position="247"/>
        <end position="269"/>
    </location>
</feature>
<dbReference type="Proteomes" id="UP000184501">
    <property type="component" value="Unassembled WGS sequence"/>
</dbReference>
<dbReference type="EMBL" id="FQVN01000003">
    <property type="protein sequence ID" value="SHF43226.1"/>
    <property type="molecule type" value="Genomic_DNA"/>
</dbReference>
<dbReference type="InterPro" id="IPR011701">
    <property type="entry name" value="MFS"/>
</dbReference>
<dbReference type="GO" id="GO:0022857">
    <property type="term" value="F:transmembrane transporter activity"/>
    <property type="evidence" value="ECO:0007669"/>
    <property type="project" value="InterPro"/>
</dbReference>
<sequence>MTGATPPVPRGGRGLVVASALCAGVTVGNVYLAQPVLGVVAADLGVPAGAAGGVATTALFGYAVGILSLVPLGDLVSRRRLVTWLGAATVALLAGAAAAPSLPVLSAFVGLAAATTVIPQVLVPLVSEVSAPERRGVALAWVQAGLVTGMMGSRVLSGALGDALGWRVVYLVAAALTAIVCALTVRVLPVDGPRPSQHYRDLLAVLPGLARRPDVRGPSLAQAAVFAGFNAVWTTLALALTSAPHGLSASTAGLVGLLGLAGAVAAPAAGRAVDRVGARVVAGSGLLALLVASPLLFLGGSWLPALVPGVLLLAVGMQVSQVAHQARVMAGAAETRSRRNAVYMVGTFLGGAVGAAGGSAAYSAAGWSASCAVAACCFAAGGLVWWAGARRAPEPVAV</sequence>
<keyword evidence="2 5" id="KW-0812">Transmembrane</keyword>
<keyword evidence="3 5" id="KW-1133">Transmembrane helix</keyword>
<feature type="transmembrane region" description="Helical" evidence="5">
    <location>
        <begin position="12"/>
        <end position="32"/>
    </location>
</feature>
<dbReference type="Pfam" id="PF07690">
    <property type="entry name" value="MFS_1"/>
    <property type="match status" value="2"/>
</dbReference>
<gene>
    <name evidence="7" type="ORF">SAMN05444320_103621</name>
</gene>
<dbReference type="InterPro" id="IPR020846">
    <property type="entry name" value="MFS_dom"/>
</dbReference>
<feature type="transmembrane region" description="Helical" evidence="5">
    <location>
        <begin position="341"/>
        <end position="361"/>
    </location>
</feature>
<protein>
    <submittedName>
        <fullName evidence="7">Predicted arabinose efflux permease, MFS family</fullName>
    </submittedName>
</protein>
<dbReference type="OrthoDB" id="9815356at2"/>
<evidence type="ECO:0000256" key="5">
    <source>
        <dbReference type="SAM" id="Phobius"/>
    </source>
</evidence>
<dbReference type="STRING" id="2017.SAMN05444320_103621"/>
<organism evidence="7 8">
    <name type="scientific">Streptoalloteichus hindustanus</name>
    <dbReference type="NCBI Taxonomy" id="2017"/>
    <lineage>
        <taxon>Bacteria</taxon>
        <taxon>Bacillati</taxon>
        <taxon>Actinomycetota</taxon>
        <taxon>Actinomycetes</taxon>
        <taxon>Pseudonocardiales</taxon>
        <taxon>Pseudonocardiaceae</taxon>
        <taxon>Streptoalloteichus</taxon>
    </lineage>
</organism>
<comment type="subcellular location">
    <subcellularLocation>
        <location evidence="1">Cell membrane</location>
        <topology evidence="1">Multi-pass membrane protein</topology>
    </subcellularLocation>
</comment>
<feature type="transmembrane region" description="Helical" evidence="5">
    <location>
        <begin position="138"/>
        <end position="156"/>
    </location>
</feature>
<dbReference type="PROSITE" id="PS50850">
    <property type="entry name" value="MFS"/>
    <property type="match status" value="1"/>
</dbReference>
<evidence type="ECO:0000259" key="6">
    <source>
        <dbReference type="PROSITE" id="PS50850"/>
    </source>
</evidence>
<feature type="transmembrane region" description="Helical" evidence="5">
    <location>
        <begin position="81"/>
        <end position="99"/>
    </location>
</feature>
<evidence type="ECO:0000256" key="3">
    <source>
        <dbReference type="ARBA" id="ARBA00022989"/>
    </source>
</evidence>
<keyword evidence="8" id="KW-1185">Reference proteome</keyword>
<dbReference type="PANTHER" id="PTHR42910:SF1">
    <property type="entry name" value="MAJOR FACILITATOR SUPERFAMILY (MFS) PROFILE DOMAIN-CONTAINING PROTEIN"/>
    <property type="match status" value="1"/>
</dbReference>
<accession>A0A1M5BLA9</accession>
<feature type="transmembrane region" description="Helical" evidence="5">
    <location>
        <begin position="105"/>
        <end position="126"/>
    </location>
</feature>